<feature type="domain" description="Condensation" evidence="1">
    <location>
        <begin position="29"/>
        <end position="326"/>
    </location>
</feature>
<dbReference type="Gene3D" id="3.30.559.30">
    <property type="entry name" value="Nonribosomal peptide synthetase, condensation domain"/>
    <property type="match status" value="1"/>
</dbReference>
<dbReference type="InterPro" id="IPR023213">
    <property type="entry name" value="CAT-like_dom_sf"/>
</dbReference>
<dbReference type="RefSeq" id="WP_078662206.1">
    <property type="nucleotide sequence ID" value="NZ_JBHMDI010000014.1"/>
</dbReference>
<evidence type="ECO:0000313" key="3">
    <source>
        <dbReference type="Proteomes" id="UP001589753"/>
    </source>
</evidence>
<evidence type="ECO:0000313" key="2">
    <source>
        <dbReference type="EMBL" id="MFB9347509.1"/>
    </source>
</evidence>
<comment type="caution">
    <text evidence="2">The sequence shown here is derived from an EMBL/GenBank/DDBJ whole genome shotgun (WGS) entry which is preliminary data.</text>
</comment>
<protein>
    <submittedName>
        <fullName evidence="2">Condensation domain-containing protein</fullName>
    </submittedName>
</protein>
<dbReference type="SUPFAM" id="SSF52777">
    <property type="entry name" value="CoA-dependent acyltransferases"/>
    <property type="match status" value="2"/>
</dbReference>
<reference evidence="2 3" key="1">
    <citation type="submission" date="2024-09" db="EMBL/GenBank/DDBJ databases">
        <authorList>
            <person name="Sun Q."/>
            <person name="Mori K."/>
        </authorList>
    </citation>
    <scope>NUCLEOTIDE SEQUENCE [LARGE SCALE GENOMIC DNA]</scope>
    <source>
        <strain evidence="2 3">JCM 9767</strain>
    </source>
</reference>
<proteinExistence type="predicted"/>
<dbReference type="Gene3D" id="3.30.559.10">
    <property type="entry name" value="Chloramphenicol acetyltransferase-like domain"/>
    <property type="match status" value="1"/>
</dbReference>
<dbReference type="PANTHER" id="PTHR45527">
    <property type="entry name" value="NONRIBOSOMAL PEPTIDE SYNTHETASE"/>
    <property type="match status" value="1"/>
</dbReference>
<gene>
    <name evidence="2" type="ORF">ACFFUA_08540</name>
</gene>
<dbReference type="Proteomes" id="UP001589753">
    <property type="component" value="Unassembled WGS sequence"/>
</dbReference>
<name>A0ABV5L6M7_9ACTN</name>
<organism evidence="2 3">
    <name type="scientific">Streptomyces heliomycini</name>
    <dbReference type="NCBI Taxonomy" id="284032"/>
    <lineage>
        <taxon>Bacteria</taxon>
        <taxon>Bacillati</taxon>
        <taxon>Actinomycetota</taxon>
        <taxon>Actinomycetes</taxon>
        <taxon>Kitasatosporales</taxon>
        <taxon>Streptomycetaceae</taxon>
        <taxon>Streptomyces</taxon>
    </lineage>
</organism>
<dbReference type="EMBL" id="JBHMDI010000014">
    <property type="protein sequence ID" value="MFB9347509.1"/>
    <property type="molecule type" value="Genomic_DNA"/>
</dbReference>
<keyword evidence="3" id="KW-1185">Reference proteome</keyword>
<dbReference type="InterPro" id="IPR001242">
    <property type="entry name" value="Condensation_dom"/>
</dbReference>
<sequence length="436" mass="47842">MGTSGPLTFGQLSVMRAVQDLPVEQWHESNLRTLWTLPEPVPPTRAVNALRALCARHVSLRTVYDISEPTTPRQLVHEDAEPAIEVMRADGVSDAEVRALLADSAARPFTLWSEYAWRAVVLTREGMAVQVALVNHHVVADGSAKQILWEDMLTALREPDALAARKPYLLSEMAEQQRSDGFRGRLRAAERHWEKTLTASLVDAPKPERPSGPQDEVFVARLLSRRSRTAVERVAARSGVSMFALLLAAYAQAVAEVQGVRSIPMRMVSSNRHGNPWTGHVTSMNQWVPTHVEVPAGTSVTALAQRLGLRSLQAFRNGIFDLDAIDEMCGRFPAAIASHDAVWSFNLIVKGVSGDPGSFEPFEVAEEDDGRIGYESAFLTLGPRFYLRVMDDGADAWALRLRARGVPRETAGAILRSVHETLIAEGRAPVSAGRPA</sequence>
<dbReference type="PANTHER" id="PTHR45527:SF1">
    <property type="entry name" value="FATTY ACID SYNTHASE"/>
    <property type="match status" value="1"/>
</dbReference>
<evidence type="ECO:0000259" key="1">
    <source>
        <dbReference type="Pfam" id="PF00668"/>
    </source>
</evidence>
<dbReference type="Pfam" id="PF00668">
    <property type="entry name" value="Condensation"/>
    <property type="match status" value="1"/>
</dbReference>
<accession>A0ABV5L6M7</accession>